<keyword evidence="1" id="KW-0539">Nucleus</keyword>
<comment type="caution">
    <text evidence="3">The sequence shown here is derived from an EMBL/GenBank/DDBJ whole genome shotgun (WGS) entry which is preliminary data.</text>
</comment>
<gene>
    <name evidence="3" type="ORF">O9K51_06348</name>
</gene>
<reference evidence="3" key="1">
    <citation type="submission" date="2023-01" db="EMBL/GenBank/DDBJ databases">
        <title>The growth and conidiation of Purpureocillium lavendulum are regulated by nitrogen source and histone H3K14 acetylation.</title>
        <authorList>
            <person name="Tang P."/>
            <person name="Han J."/>
            <person name="Zhang C."/>
            <person name="Tang P."/>
            <person name="Qi F."/>
            <person name="Zhang K."/>
            <person name="Liang L."/>
        </authorList>
    </citation>
    <scope>NUCLEOTIDE SEQUENCE</scope>
    <source>
        <strain evidence="3">YMF1.00683</strain>
    </source>
</reference>
<accession>A0AB34FN31</accession>
<evidence type="ECO:0000313" key="4">
    <source>
        <dbReference type="Proteomes" id="UP001163105"/>
    </source>
</evidence>
<proteinExistence type="predicted"/>
<evidence type="ECO:0000313" key="3">
    <source>
        <dbReference type="EMBL" id="KAJ6440558.1"/>
    </source>
</evidence>
<protein>
    <submittedName>
        <fullName evidence="3">Zn(II)2Cys6 transcription factor</fullName>
    </submittedName>
</protein>
<dbReference type="InterPro" id="IPR050797">
    <property type="entry name" value="Carb_Metab_Trans_Reg"/>
</dbReference>
<keyword evidence="4" id="KW-1185">Reference proteome</keyword>
<dbReference type="SMART" id="SM00906">
    <property type="entry name" value="Fungal_trans"/>
    <property type="match status" value="1"/>
</dbReference>
<sequence length="583" mass="65523">MVVDQPAHTPSYRDPAALIHSNLVYHSSPSTVNSDPQRAADAASVVSVTSPGAAPQTYSLEDIPGRCAYFMGPTSEQDGFLLDAFRYGILSEKYNLDANIAQVHSGSALPDDKPVHFLFLEVGHPDNVNRARQDASDSIEAKVWPYGDNLVRLYFRHVHPVFPIVSKVRFLRRYQTDKKNIPACLRGAMYALASVFWSYDVALRGTPVPFQQYELVDYAHQALRREVENPNLFVLQACLLLIHVTPPTIDSMEAPTTWTFAAQATACAQMIGLHLEPGQWNINATEKHLRRKLWWATFYSDCWSSICHGNPPHISNTSFNTAPLTMEDVRCDEEVPEDLQYLVEPPDASFEVSTGARFMQMIHIARSLRTVLDSSFQVNTSARTINDSLEAQNELVTVQAKLRDWTSLIPSCLVVQKDERTRSNVTSYNCPLHLSFYAAQVLLYRALMHPPTRQAKTTPGSNLRKWFPEALLAFEAFADFLSCVNKADLFGFWGRHARSQLILCGNFLVFLFMLASDRRDIERAYRLLESFHGTMHALYDVDHVQVNTLLRAAAIRIDSFFAQAAEIMRSGGDGNISAAHPSH</sequence>
<organism evidence="3 4">
    <name type="scientific">Purpureocillium lavendulum</name>
    <dbReference type="NCBI Taxonomy" id="1247861"/>
    <lineage>
        <taxon>Eukaryota</taxon>
        <taxon>Fungi</taxon>
        <taxon>Dikarya</taxon>
        <taxon>Ascomycota</taxon>
        <taxon>Pezizomycotina</taxon>
        <taxon>Sordariomycetes</taxon>
        <taxon>Hypocreomycetidae</taxon>
        <taxon>Hypocreales</taxon>
        <taxon>Ophiocordycipitaceae</taxon>
        <taxon>Purpureocillium</taxon>
    </lineage>
</organism>
<dbReference type="CDD" id="cd12148">
    <property type="entry name" value="fungal_TF_MHR"/>
    <property type="match status" value="1"/>
</dbReference>
<dbReference type="GO" id="GO:0005634">
    <property type="term" value="C:nucleus"/>
    <property type="evidence" value="ECO:0007669"/>
    <property type="project" value="TreeGrafter"/>
</dbReference>
<evidence type="ECO:0000259" key="2">
    <source>
        <dbReference type="SMART" id="SM00906"/>
    </source>
</evidence>
<dbReference type="PANTHER" id="PTHR31668:SF23">
    <property type="entry name" value="ZN(II)2CYS6 TRANSCRIPTION FACTOR (EUROFUNG)"/>
    <property type="match status" value="1"/>
</dbReference>
<dbReference type="GO" id="GO:0003677">
    <property type="term" value="F:DNA binding"/>
    <property type="evidence" value="ECO:0007669"/>
    <property type="project" value="InterPro"/>
</dbReference>
<dbReference type="GO" id="GO:0006351">
    <property type="term" value="P:DNA-templated transcription"/>
    <property type="evidence" value="ECO:0007669"/>
    <property type="project" value="InterPro"/>
</dbReference>
<dbReference type="Proteomes" id="UP001163105">
    <property type="component" value="Unassembled WGS sequence"/>
</dbReference>
<feature type="domain" description="Xylanolytic transcriptional activator regulatory" evidence="2">
    <location>
        <begin position="257"/>
        <end position="329"/>
    </location>
</feature>
<evidence type="ECO:0000256" key="1">
    <source>
        <dbReference type="ARBA" id="ARBA00023242"/>
    </source>
</evidence>
<name>A0AB34FN31_9HYPO</name>
<dbReference type="EMBL" id="JAQHRD010000005">
    <property type="protein sequence ID" value="KAJ6440558.1"/>
    <property type="molecule type" value="Genomic_DNA"/>
</dbReference>
<dbReference type="PANTHER" id="PTHR31668">
    <property type="entry name" value="GLUCOSE TRANSPORT TRANSCRIPTION REGULATOR RGT1-RELATED-RELATED"/>
    <property type="match status" value="1"/>
</dbReference>
<dbReference type="GO" id="GO:0008270">
    <property type="term" value="F:zinc ion binding"/>
    <property type="evidence" value="ECO:0007669"/>
    <property type="project" value="InterPro"/>
</dbReference>
<dbReference type="GO" id="GO:0001080">
    <property type="term" value="P:nitrogen catabolite activation of transcription from RNA polymerase II promoter"/>
    <property type="evidence" value="ECO:0007669"/>
    <property type="project" value="TreeGrafter"/>
</dbReference>
<dbReference type="AlphaFoldDB" id="A0AB34FN31"/>
<dbReference type="Pfam" id="PF04082">
    <property type="entry name" value="Fungal_trans"/>
    <property type="match status" value="1"/>
</dbReference>
<dbReference type="InterPro" id="IPR007219">
    <property type="entry name" value="XnlR_reg_dom"/>
</dbReference>